<proteinExistence type="predicted"/>
<gene>
    <name evidence="1" type="ORF">NPIL_21491</name>
</gene>
<reference evidence="1" key="1">
    <citation type="submission" date="2020-08" db="EMBL/GenBank/DDBJ databases">
        <title>Multicomponent nature underlies the extraordinary mechanical properties of spider dragline silk.</title>
        <authorList>
            <person name="Kono N."/>
            <person name="Nakamura H."/>
            <person name="Mori M."/>
            <person name="Yoshida Y."/>
            <person name="Ohtoshi R."/>
            <person name="Malay A.D."/>
            <person name="Moran D.A.P."/>
            <person name="Tomita M."/>
            <person name="Numata K."/>
            <person name="Arakawa K."/>
        </authorList>
    </citation>
    <scope>NUCLEOTIDE SEQUENCE</scope>
</reference>
<evidence type="ECO:0000313" key="2">
    <source>
        <dbReference type="Proteomes" id="UP000887013"/>
    </source>
</evidence>
<sequence length="101" mass="11156">MFFWNSKDFQCDGVIPSKLSSSLFDDLPLDGWLTQTADLCVTCPTSLLTPLAESTVTGNLCHKAKSRQALQDFSGTEGAAFTWITTCVFSSVKKIETDIYY</sequence>
<protein>
    <submittedName>
        <fullName evidence="1">Uncharacterized protein</fullName>
    </submittedName>
</protein>
<dbReference type="AlphaFoldDB" id="A0A8X6Q681"/>
<comment type="caution">
    <text evidence="1">The sequence shown here is derived from an EMBL/GenBank/DDBJ whole genome shotgun (WGS) entry which is preliminary data.</text>
</comment>
<dbReference type="EMBL" id="BMAW01026593">
    <property type="protein sequence ID" value="GFT98014.1"/>
    <property type="molecule type" value="Genomic_DNA"/>
</dbReference>
<accession>A0A8X6Q681</accession>
<dbReference type="Proteomes" id="UP000887013">
    <property type="component" value="Unassembled WGS sequence"/>
</dbReference>
<evidence type="ECO:0000313" key="1">
    <source>
        <dbReference type="EMBL" id="GFT98014.1"/>
    </source>
</evidence>
<keyword evidence="2" id="KW-1185">Reference proteome</keyword>
<organism evidence="1 2">
    <name type="scientific">Nephila pilipes</name>
    <name type="common">Giant wood spider</name>
    <name type="synonym">Nephila maculata</name>
    <dbReference type="NCBI Taxonomy" id="299642"/>
    <lineage>
        <taxon>Eukaryota</taxon>
        <taxon>Metazoa</taxon>
        <taxon>Ecdysozoa</taxon>
        <taxon>Arthropoda</taxon>
        <taxon>Chelicerata</taxon>
        <taxon>Arachnida</taxon>
        <taxon>Araneae</taxon>
        <taxon>Araneomorphae</taxon>
        <taxon>Entelegynae</taxon>
        <taxon>Araneoidea</taxon>
        <taxon>Nephilidae</taxon>
        <taxon>Nephila</taxon>
    </lineage>
</organism>
<name>A0A8X6Q681_NEPPI</name>